<evidence type="ECO:0000256" key="11">
    <source>
        <dbReference type="ARBA" id="ARBA00023136"/>
    </source>
</evidence>
<dbReference type="GO" id="GO:0015648">
    <property type="term" value="F:lipid-linked peptidoglycan transporter activity"/>
    <property type="evidence" value="ECO:0007669"/>
    <property type="project" value="TreeGrafter"/>
</dbReference>
<evidence type="ECO:0000256" key="16">
    <source>
        <dbReference type="ARBA" id="ARBA00038053"/>
    </source>
</evidence>
<accession>A0A841Q9B4</accession>
<keyword evidence="10 23" id="KW-1133">Transmembrane helix</keyword>
<keyword evidence="4 24" id="KW-0132">Cell division</keyword>
<keyword evidence="6" id="KW-0808">Transferase</keyword>
<evidence type="ECO:0000313" key="25">
    <source>
        <dbReference type="Proteomes" id="UP000581688"/>
    </source>
</evidence>
<evidence type="ECO:0000256" key="12">
    <source>
        <dbReference type="ARBA" id="ARBA00023306"/>
    </source>
</evidence>
<evidence type="ECO:0000256" key="7">
    <source>
        <dbReference type="ARBA" id="ARBA00022692"/>
    </source>
</evidence>
<name>A0A841Q9B4_9BACI</name>
<evidence type="ECO:0000256" key="9">
    <source>
        <dbReference type="ARBA" id="ARBA00022984"/>
    </source>
</evidence>
<evidence type="ECO:0000256" key="21">
    <source>
        <dbReference type="ARBA" id="ARBA00049966"/>
    </source>
</evidence>
<dbReference type="PANTHER" id="PTHR30474">
    <property type="entry name" value="CELL CYCLE PROTEIN"/>
    <property type="match status" value="1"/>
</dbReference>
<comment type="subcellular location">
    <subcellularLocation>
        <location evidence="1">Cell membrane</location>
        <topology evidence="1">Multi-pass membrane protein</topology>
    </subcellularLocation>
</comment>
<evidence type="ECO:0000256" key="6">
    <source>
        <dbReference type="ARBA" id="ARBA00022679"/>
    </source>
</evidence>
<reference evidence="24 25" key="1">
    <citation type="submission" date="2020-08" db="EMBL/GenBank/DDBJ databases">
        <title>Genomic Encyclopedia of Type Strains, Phase IV (KMG-IV): sequencing the most valuable type-strain genomes for metagenomic binning, comparative biology and taxonomic classification.</title>
        <authorList>
            <person name="Goeker M."/>
        </authorList>
    </citation>
    <scope>NUCLEOTIDE SEQUENCE [LARGE SCALE GENOMIC DNA]</scope>
    <source>
        <strain evidence="24 25">DSM 19612</strain>
    </source>
</reference>
<evidence type="ECO:0000256" key="20">
    <source>
        <dbReference type="ARBA" id="ARBA00049902"/>
    </source>
</evidence>
<evidence type="ECO:0000256" key="2">
    <source>
        <dbReference type="ARBA" id="ARBA00004752"/>
    </source>
</evidence>
<keyword evidence="5" id="KW-0328">Glycosyltransferase</keyword>
<feature type="transmembrane region" description="Helical" evidence="23">
    <location>
        <begin position="340"/>
        <end position="358"/>
    </location>
</feature>
<dbReference type="GO" id="GO:0008360">
    <property type="term" value="P:regulation of cell shape"/>
    <property type="evidence" value="ECO:0007669"/>
    <property type="project" value="UniProtKB-KW"/>
</dbReference>
<evidence type="ECO:0000256" key="1">
    <source>
        <dbReference type="ARBA" id="ARBA00004651"/>
    </source>
</evidence>
<dbReference type="GO" id="GO:0005886">
    <property type="term" value="C:plasma membrane"/>
    <property type="evidence" value="ECO:0007669"/>
    <property type="project" value="UniProtKB-SubCell"/>
</dbReference>
<gene>
    <name evidence="24" type="ORF">HNQ94_003480</name>
</gene>
<evidence type="ECO:0000256" key="23">
    <source>
        <dbReference type="SAM" id="Phobius"/>
    </source>
</evidence>
<dbReference type="GO" id="GO:0051301">
    <property type="term" value="P:cell division"/>
    <property type="evidence" value="ECO:0007669"/>
    <property type="project" value="UniProtKB-KW"/>
</dbReference>
<evidence type="ECO:0000256" key="22">
    <source>
        <dbReference type="SAM" id="MobiDB-lite"/>
    </source>
</evidence>
<keyword evidence="7 23" id="KW-0812">Transmembrane</keyword>
<feature type="transmembrane region" description="Helical" evidence="23">
    <location>
        <begin position="303"/>
        <end position="328"/>
    </location>
</feature>
<evidence type="ECO:0000256" key="18">
    <source>
        <dbReference type="ARBA" id="ARBA00041418"/>
    </source>
</evidence>
<dbReference type="InterPro" id="IPR018365">
    <property type="entry name" value="Cell_cycle_FtsW-rel_CS"/>
</dbReference>
<evidence type="ECO:0000256" key="19">
    <source>
        <dbReference type="ARBA" id="ARBA00044770"/>
    </source>
</evidence>
<keyword evidence="25" id="KW-1185">Reference proteome</keyword>
<keyword evidence="13" id="KW-0961">Cell wall biogenesis/degradation</keyword>
<dbReference type="InterPro" id="IPR013437">
    <property type="entry name" value="FtsW"/>
</dbReference>
<evidence type="ECO:0000256" key="4">
    <source>
        <dbReference type="ARBA" id="ARBA00022618"/>
    </source>
</evidence>
<sequence length="401" mass="43709">MKNRLKYFDFALMFTPIVLTAFGIVMIYSASMVYAVIKLEVGSTFFLFKQLQWAIIGVGAFFFFALIPYQKYQRIIKFIVLTMLVLLGSVLIFGNNVNNARSWFDFGFMSFQPAEVAKLGLIIYLASVYSKKLKYIHDFGKAVMPPLILTAVTIGLIVLQPDIGTAAIIFLISLSVIVSSGIKFRHLFILGALGIFFITIAVPHLVTDERVARFTGAYEPFEDPSDDGYHLIQSYVAIGTGGLTGEGLGGSVQKLGYLLEAHTDFIMAVIAEELGLVGVGITIGLLALIVLRGLYFAKKCEDAFGSLLAIGISCMIGIQTFINVGAVSGLLPITGVTLPFISYGGSSLLILMISMGILNNIAMQIRKAEFTNTKQTEPIPQQSNNQTVVSISESGGKRWVK</sequence>
<organism evidence="24 25">
    <name type="scientific">Salirhabdus euzebyi</name>
    <dbReference type="NCBI Taxonomy" id="394506"/>
    <lineage>
        <taxon>Bacteria</taxon>
        <taxon>Bacillati</taxon>
        <taxon>Bacillota</taxon>
        <taxon>Bacilli</taxon>
        <taxon>Bacillales</taxon>
        <taxon>Bacillaceae</taxon>
        <taxon>Salirhabdus</taxon>
    </lineage>
</organism>
<dbReference type="RefSeq" id="WP_221452608.1">
    <property type="nucleotide sequence ID" value="NZ_CADDWK010000015.1"/>
</dbReference>
<keyword evidence="9" id="KW-0573">Peptidoglycan synthesis</keyword>
<dbReference type="EMBL" id="JACHGH010000014">
    <property type="protein sequence ID" value="MBB6454986.1"/>
    <property type="molecule type" value="Genomic_DNA"/>
</dbReference>
<dbReference type="GO" id="GO:0071555">
    <property type="term" value="P:cell wall organization"/>
    <property type="evidence" value="ECO:0007669"/>
    <property type="project" value="UniProtKB-KW"/>
</dbReference>
<evidence type="ECO:0000256" key="14">
    <source>
        <dbReference type="ARBA" id="ARBA00032370"/>
    </source>
</evidence>
<dbReference type="PROSITE" id="PS00428">
    <property type="entry name" value="FTSW_RODA_SPOVE"/>
    <property type="match status" value="1"/>
</dbReference>
<dbReference type="GO" id="GO:0008955">
    <property type="term" value="F:peptidoglycan glycosyltransferase activity"/>
    <property type="evidence" value="ECO:0007669"/>
    <property type="project" value="UniProtKB-EC"/>
</dbReference>
<keyword evidence="11 23" id="KW-0472">Membrane</keyword>
<dbReference type="Proteomes" id="UP000581688">
    <property type="component" value="Unassembled WGS sequence"/>
</dbReference>
<keyword evidence="12" id="KW-0131">Cell cycle</keyword>
<feature type="transmembrane region" description="Helical" evidence="23">
    <location>
        <begin position="50"/>
        <end position="68"/>
    </location>
</feature>
<feature type="transmembrane region" description="Helical" evidence="23">
    <location>
        <begin position="163"/>
        <end position="180"/>
    </location>
</feature>
<feature type="compositionally biased region" description="Polar residues" evidence="22">
    <location>
        <begin position="374"/>
        <end position="393"/>
    </location>
</feature>
<comment type="pathway">
    <text evidence="2">Cell wall biogenesis; peptidoglycan biosynthesis.</text>
</comment>
<evidence type="ECO:0000256" key="15">
    <source>
        <dbReference type="ARBA" id="ARBA00033270"/>
    </source>
</evidence>
<dbReference type="AlphaFoldDB" id="A0A841Q9B4"/>
<feature type="transmembrane region" description="Helical" evidence="23">
    <location>
        <begin position="75"/>
        <end position="94"/>
    </location>
</feature>
<evidence type="ECO:0000256" key="5">
    <source>
        <dbReference type="ARBA" id="ARBA00022676"/>
    </source>
</evidence>
<evidence type="ECO:0000313" key="24">
    <source>
        <dbReference type="EMBL" id="MBB6454986.1"/>
    </source>
</evidence>
<dbReference type="EC" id="2.4.99.28" evidence="19"/>
<dbReference type="NCBIfam" id="TIGR02614">
    <property type="entry name" value="ftsW"/>
    <property type="match status" value="1"/>
</dbReference>
<feature type="region of interest" description="Disordered" evidence="22">
    <location>
        <begin position="374"/>
        <end position="401"/>
    </location>
</feature>
<evidence type="ECO:0000256" key="10">
    <source>
        <dbReference type="ARBA" id="ARBA00022989"/>
    </source>
</evidence>
<evidence type="ECO:0000256" key="17">
    <source>
        <dbReference type="ARBA" id="ARBA00041185"/>
    </source>
</evidence>
<dbReference type="InterPro" id="IPR001182">
    <property type="entry name" value="FtsW/RodA"/>
</dbReference>
<comment type="caution">
    <text evidence="24">The sequence shown here is derived from an EMBL/GenBank/DDBJ whole genome shotgun (WGS) entry which is preliminary data.</text>
</comment>
<comment type="similarity">
    <text evidence="16">Belongs to the SEDS family. FtsW subfamily.</text>
</comment>
<evidence type="ECO:0000256" key="3">
    <source>
        <dbReference type="ARBA" id="ARBA00022475"/>
    </source>
</evidence>
<dbReference type="Pfam" id="PF01098">
    <property type="entry name" value="FTSW_RODA_SPOVE"/>
    <property type="match status" value="1"/>
</dbReference>
<evidence type="ECO:0000256" key="13">
    <source>
        <dbReference type="ARBA" id="ARBA00023316"/>
    </source>
</evidence>
<dbReference type="GO" id="GO:0009252">
    <property type="term" value="P:peptidoglycan biosynthetic process"/>
    <property type="evidence" value="ECO:0007669"/>
    <property type="project" value="UniProtKB-KW"/>
</dbReference>
<keyword evidence="8" id="KW-0133">Cell shape</keyword>
<feature type="transmembrane region" description="Helical" evidence="23">
    <location>
        <begin position="139"/>
        <end position="157"/>
    </location>
</feature>
<comment type="catalytic activity">
    <reaction evidence="20">
        <text>[GlcNAc-(1-&gt;4)-Mur2Ac(oyl-L-Ala-gamma-D-Glu-L-Lys-D-Ala-D-Ala)](n)-di-trans,octa-cis-undecaprenyl diphosphate + beta-D-GlcNAc-(1-&gt;4)-Mur2Ac(oyl-L-Ala-gamma-D-Glu-L-Lys-D-Ala-D-Ala)-di-trans,octa-cis-undecaprenyl diphosphate = [GlcNAc-(1-&gt;4)-Mur2Ac(oyl-L-Ala-gamma-D-Glu-L-Lys-D-Ala-D-Ala)](n+1)-di-trans,octa-cis-undecaprenyl diphosphate + di-trans,octa-cis-undecaprenyl diphosphate + H(+)</text>
        <dbReference type="Rhea" id="RHEA:23708"/>
        <dbReference type="Rhea" id="RHEA-COMP:9602"/>
        <dbReference type="Rhea" id="RHEA-COMP:9603"/>
        <dbReference type="ChEBI" id="CHEBI:15378"/>
        <dbReference type="ChEBI" id="CHEBI:58405"/>
        <dbReference type="ChEBI" id="CHEBI:60033"/>
        <dbReference type="ChEBI" id="CHEBI:78435"/>
        <dbReference type="EC" id="2.4.99.28"/>
    </reaction>
</comment>
<dbReference type="PANTHER" id="PTHR30474:SF2">
    <property type="entry name" value="PEPTIDOGLYCAN GLYCOSYLTRANSFERASE FTSW-RELATED"/>
    <property type="match status" value="1"/>
</dbReference>
<protein>
    <recommendedName>
        <fullName evidence="17">Probable peptidoglycan glycosyltransferase FtsW</fullName>
        <ecNumber evidence="19">2.4.99.28</ecNumber>
    </recommendedName>
    <alternativeName>
        <fullName evidence="18">Cell division protein FtsW</fullName>
    </alternativeName>
    <alternativeName>
        <fullName evidence="15">Cell wall polymerase</fullName>
    </alternativeName>
    <alternativeName>
        <fullName evidence="14">Peptidoglycan polymerase</fullName>
    </alternativeName>
</protein>
<proteinExistence type="inferred from homology"/>
<feature type="transmembrane region" description="Helical" evidence="23">
    <location>
        <begin position="187"/>
        <end position="206"/>
    </location>
</feature>
<dbReference type="GO" id="GO:0032153">
    <property type="term" value="C:cell division site"/>
    <property type="evidence" value="ECO:0007669"/>
    <property type="project" value="TreeGrafter"/>
</dbReference>
<feature type="transmembrane region" description="Helical" evidence="23">
    <location>
        <begin position="7"/>
        <end position="30"/>
    </location>
</feature>
<keyword evidence="3" id="KW-1003">Cell membrane</keyword>
<feature type="transmembrane region" description="Helical" evidence="23">
    <location>
        <begin position="106"/>
        <end position="127"/>
    </location>
</feature>
<evidence type="ECO:0000256" key="8">
    <source>
        <dbReference type="ARBA" id="ARBA00022960"/>
    </source>
</evidence>
<comment type="function">
    <text evidence="21">Peptidoglycan polymerase that is essential for cell division.</text>
</comment>
<feature type="transmembrane region" description="Helical" evidence="23">
    <location>
        <begin position="265"/>
        <end position="291"/>
    </location>
</feature>